<evidence type="ECO:0000313" key="1">
    <source>
        <dbReference type="EMBL" id="EGB15813.1"/>
    </source>
</evidence>
<dbReference type="STRING" id="641491.DND132_2610"/>
<dbReference type="Proteomes" id="UP000007845">
    <property type="component" value="Chromosome"/>
</dbReference>
<dbReference type="AlphaFoldDB" id="F0JDD9"/>
<evidence type="ECO:0000313" key="2">
    <source>
        <dbReference type="Proteomes" id="UP000007845"/>
    </source>
</evidence>
<sequence precursor="true">MNPVHRHSRTLRRAATGRIPLAALLAACLGLCLLWATPGPARGPYRIGYAPGAHIHVEAMERLKAVYGRAGLPVEFVPLPQKRSLVQAVDGVIDGDAGRIPDLDVQYPSLIRVDVKLLDLNGAAYVVGRQRLGDYRPELLDVLRVGAVRGVLWAERVMAGRRLEQVNNYETLFGMLLEGRIDMALASRSSAEVVFNGDRARYARIRRLDPVVYQVPFYHYVNMKNADIVPLLEKALRELRGRDYWHDGAAPDGPALSGDAGQRARQ</sequence>
<dbReference type="EMBL" id="CP003220">
    <property type="protein sequence ID" value="EGB15813.1"/>
    <property type="molecule type" value="Genomic_DNA"/>
</dbReference>
<dbReference type="OrthoDB" id="5453932at2"/>
<dbReference type="KEGG" id="ddn:DND132_2610"/>
<dbReference type="RefSeq" id="WP_014323239.1">
    <property type="nucleotide sequence ID" value="NC_016803.1"/>
</dbReference>
<dbReference type="HOGENOM" id="CLU_1044804_0_0_7"/>
<protein>
    <recommendedName>
        <fullName evidence="3">Solute-binding protein family 3/N-terminal domain-containing protein</fullName>
    </recommendedName>
</protein>
<gene>
    <name evidence="1" type="ORF">DND132_2610</name>
</gene>
<dbReference type="SUPFAM" id="SSF53850">
    <property type="entry name" value="Periplasmic binding protein-like II"/>
    <property type="match status" value="1"/>
</dbReference>
<accession>F0JDD9</accession>
<keyword evidence="2" id="KW-1185">Reference proteome</keyword>
<name>F0JDD9_9BACT</name>
<proteinExistence type="predicted"/>
<organism evidence="1 2">
    <name type="scientific">Pseudodesulfovibrio mercurii</name>
    <dbReference type="NCBI Taxonomy" id="641491"/>
    <lineage>
        <taxon>Bacteria</taxon>
        <taxon>Pseudomonadati</taxon>
        <taxon>Thermodesulfobacteriota</taxon>
        <taxon>Desulfovibrionia</taxon>
        <taxon>Desulfovibrionales</taxon>
        <taxon>Desulfovibrionaceae</taxon>
    </lineage>
</organism>
<dbReference type="eggNOG" id="COG0834">
    <property type="taxonomic scope" value="Bacteria"/>
</dbReference>
<reference evidence="1 2" key="1">
    <citation type="journal article" date="2011" name="J. Bacteriol.">
        <title>Genome sequence of the mercury-methylating strain Desulfovibrio desulfuricans ND132.</title>
        <authorList>
            <person name="Brown S.D."/>
            <person name="Gilmour C.C."/>
            <person name="Kucken A.M."/>
            <person name="Wall J.D."/>
            <person name="Elias D.A."/>
            <person name="Brandt C.C."/>
            <person name="Podar M."/>
            <person name="Chertkov O."/>
            <person name="Held B."/>
            <person name="Bruce D.C."/>
            <person name="Detter J.C."/>
            <person name="Tapia R."/>
            <person name="Han C.S."/>
            <person name="Goodwin L.A."/>
            <person name="Cheng J.F."/>
            <person name="Pitluck S."/>
            <person name="Woyke T."/>
            <person name="Mikhailova N."/>
            <person name="Ivanova N.N."/>
            <person name="Han J."/>
            <person name="Lucas S."/>
            <person name="Lapidus A.L."/>
            <person name="Land M.L."/>
            <person name="Hauser L.J."/>
            <person name="Palumbo A.V."/>
        </authorList>
    </citation>
    <scope>NUCLEOTIDE SEQUENCE [LARGE SCALE GENOMIC DNA]</scope>
    <source>
        <strain evidence="1 2">ND132</strain>
    </source>
</reference>
<evidence type="ECO:0008006" key="3">
    <source>
        <dbReference type="Google" id="ProtNLM"/>
    </source>
</evidence>